<dbReference type="GO" id="GO:0004222">
    <property type="term" value="F:metalloendopeptidase activity"/>
    <property type="evidence" value="ECO:0007669"/>
    <property type="project" value="TreeGrafter"/>
</dbReference>
<keyword evidence="2" id="KW-1133">Transmembrane helix</keyword>
<evidence type="ECO:0000256" key="1">
    <source>
        <dbReference type="ARBA" id="ARBA00022729"/>
    </source>
</evidence>
<dbReference type="PANTHER" id="PTHR21666:SF289">
    <property type="entry name" value="L-ALA--D-GLU ENDOPEPTIDASE"/>
    <property type="match status" value="1"/>
</dbReference>
<dbReference type="AlphaFoldDB" id="A0A437QD05"/>
<dbReference type="PANTHER" id="PTHR21666">
    <property type="entry name" value="PEPTIDASE-RELATED"/>
    <property type="match status" value="1"/>
</dbReference>
<keyword evidence="1" id="KW-0732">Signal</keyword>
<evidence type="ECO:0000313" key="4">
    <source>
        <dbReference type="EMBL" id="RVU32273.1"/>
    </source>
</evidence>
<feature type="domain" description="M23ase beta-sheet core" evidence="3">
    <location>
        <begin position="192"/>
        <end position="287"/>
    </location>
</feature>
<dbReference type="EMBL" id="SACQ01000001">
    <property type="protein sequence ID" value="RVU32273.1"/>
    <property type="molecule type" value="Genomic_DNA"/>
</dbReference>
<keyword evidence="5" id="KW-1185">Reference proteome</keyword>
<accession>A0A437QD05</accession>
<organism evidence="4 5">
    <name type="scientific">Neptunomonas marina</name>
    <dbReference type="NCBI Taxonomy" id="1815562"/>
    <lineage>
        <taxon>Bacteria</taxon>
        <taxon>Pseudomonadati</taxon>
        <taxon>Pseudomonadota</taxon>
        <taxon>Gammaproteobacteria</taxon>
        <taxon>Oceanospirillales</taxon>
        <taxon>Oceanospirillaceae</taxon>
        <taxon>Neptunomonas</taxon>
    </lineage>
</organism>
<dbReference type="Proteomes" id="UP000282818">
    <property type="component" value="Unassembled WGS sequence"/>
</dbReference>
<proteinExistence type="predicted"/>
<reference evidence="4 5" key="1">
    <citation type="submission" date="2019-01" db="EMBL/GenBank/DDBJ databases">
        <authorList>
            <person name="Chen W.-M."/>
        </authorList>
    </citation>
    <scope>NUCLEOTIDE SEQUENCE [LARGE SCALE GENOMIC DNA]</scope>
    <source>
        <strain evidence="4 5">HPM-16</strain>
    </source>
</reference>
<dbReference type="InterPro" id="IPR016047">
    <property type="entry name" value="M23ase_b-sheet_dom"/>
</dbReference>
<keyword evidence="2" id="KW-0812">Transmembrane</keyword>
<feature type="transmembrane region" description="Helical" evidence="2">
    <location>
        <begin position="23"/>
        <end position="46"/>
    </location>
</feature>
<protein>
    <submittedName>
        <fullName evidence="4">M23 family peptidase</fullName>
    </submittedName>
</protein>
<keyword evidence="2" id="KW-0472">Membrane</keyword>
<dbReference type="InterPro" id="IPR050570">
    <property type="entry name" value="Cell_wall_metabolism_enzyme"/>
</dbReference>
<evidence type="ECO:0000256" key="2">
    <source>
        <dbReference type="SAM" id="Phobius"/>
    </source>
</evidence>
<sequence length="325" mass="36706">MKNKLIVTLTTVKGSRQYSLGQLARYVIALFIVLTMLSFAVSNWLLVRTQDDLAVLEEDHQQLTDQYELMLGTQSLYKTELDQLSASLSRVAFERDRLQAENIRMGDQLQEETIRVGELHATLGASLNGLEAMLNLDTTEEVTPERLEQLTLMANQRLFMLNSIPNGLPIQPLRITDKFGMRMHPIKKRRIMHNGIDYKANIGTPVYVTADGVVEYAGNKGDGYGKQVVVLHNFGFKTVYTHLNSTNVKRGELVHKGQKIAESGNTGKSTGPHLHYEVRYLYKPLNPAHFVSWNIANFDTIFSNVKSVKWASLKNLYPLNQSAQP</sequence>
<gene>
    <name evidence="4" type="ORF">EOE65_01065</name>
</gene>
<dbReference type="RefSeq" id="WP_127692442.1">
    <property type="nucleotide sequence ID" value="NZ_SACQ01000001.1"/>
</dbReference>
<evidence type="ECO:0000259" key="3">
    <source>
        <dbReference type="Pfam" id="PF01551"/>
    </source>
</evidence>
<dbReference type="Pfam" id="PF01551">
    <property type="entry name" value="Peptidase_M23"/>
    <property type="match status" value="1"/>
</dbReference>
<dbReference type="CDD" id="cd12797">
    <property type="entry name" value="M23_peptidase"/>
    <property type="match status" value="1"/>
</dbReference>
<comment type="caution">
    <text evidence="4">The sequence shown here is derived from an EMBL/GenBank/DDBJ whole genome shotgun (WGS) entry which is preliminary data.</text>
</comment>
<dbReference type="FunFam" id="2.70.70.10:FF:000006">
    <property type="entry name" value="M23 family peptidase"/>
    <property type="match status" value="1"/>
</dbReference>
<dbReference type="SUPFAM" id="SSF51261">
    <property type="entry name" value="Duplicated hybrid motif"/>
    <property type="match status" value="1"/>
</dbReference>
<dbReference type="Gene3D" id="2.70.70.10">
    <property type="entry name" value="Glucose Permease (Domain IIA)"/>
    <property type="match status" value="1"/>
</dbReference>
<evidence type="ECO:0000313" key="5">
    <source>
        <dbReference type="Proteomes" id="UP000282818"/>
    </source>
</evidence>
<name>A0A437QD05_9GAMM</name>
<dbReference type="InterPro" id="IPR011055">
    <property type="entry name" value="Dup_hybrid_motif"/>
</dbReference>